<name>D7WBS9_9CORY</name>
<dbReference type="InterPro" id="IPR021949">
    <property type="entry name" value="DUF3566_TM"/>
</dbReference>
<dbReference type="EMBL" id="ACLJ02000001">
    <property type="protein sequence ID" value="EFK55310.1"/>
    <property type="molecule type" value="Genomic_DNA"/>
</dbReference>
<feature type="transmembrane region" description="Helical" evidence="1">
    <location>
        <begin position="62"/>
        <end position="86"/>
    </location>
</feature>
<dbReference type="HOGENOM" id="CLU_046697_5_0_11"/>
<feature type="transmembrane region" description="Helical" evidence="1">
    <location>
        <begin position="21"/>
        <end position="42"/>
    </location>
</feature>
<dbReference type="eggNOG" id="ENOG5030HSW">
    <property type="taxonomic scope" value="Bacteria"/>
</dbReference>
<comment type="caution">
    <text evidence="3">The sequence shown here is derived from an EMBL/GenBank/DDBJ whole genome shotgun (WGS) entry which is preliminary data.</text>
</comment>
<keyword evidence="1" id="KW-0472">Membrane</keyword>
<dbReference type="AlphaFoldDB" id="D7WBS9"/>
<feature type="domain" description="DUF3566" evidence="2">
    <location>
        <begin position="5"/>
        <end position="111"/>
    </location>
</feature>
<organism evidence="3 4">
    <name type="scientific">Corynebacterium genitalium ATCC 33030</name>
    <dbReference type="NCBI Taxonomy" id="585529"/>
    <lineage>
        <taxon>Bacteria</taxon>
        <taxon>Bacillati</taxon>
        <taxon>Actinomycetota</taxon>
        <taxon>Actinomycetes</taxon>
        <taxon>Mycobacteriales</taxon>
        <taxon>Corynebacteriaceae</taxon>
        <taxon>Corynebacterium</taxon>
    </lineage>
</organism>
<keyword evidence="1" id="KW-0812">Transmembrane</keyword>
<accession>D7WBS9</accession>
<dbReference type="Pfam" id="PF12089">
    <property type="entry name" value="DUF3566"/>
    <property type="match status" value="1"/>
</dbReference>
<evidence type="ECO:0000259" key="2">
    <source>
        <dbReference type="Pfam" id="PF12089"/>
    </source>
</evidence>
<protein>
    <recommendedName>
        <fullName evidence="2">DUF3566 domain-containing protein</fullName>
    </recommendedName>
</protein>
<dbReference type="STRING" id="585529.HMPREF0291_10568"/>
<keyword evidence="4" id="KW-1185">Reference proteome</keyword>
<evidence type="ECO:0000256" key="1">
    <source>
        <dbReference type="SAM" id="Phobius"/>
    </source>
</evidence>
<sequence length="113" mass="11537">MAARNVTLTRIRPGSAFKIGILLSLIGFAAWLLAVTVLYFVIDAAGVVDSMNSLIGGVGGETAIDFPLVLALAGLSGATGVVFVALMAPLTAFIYNALADLVGGLAIELTDQQ</sequence>
<evidence type="ECO:0000313" key="4">
    <source>
        <dbReference type="Proteomes" id="UP000004208"/>
    </source>
</evidence>
<proteinExistence type="predicted"/>
<dbReference type="RefSeq" id="WP_005287639.1">
    <property type="nucleotide sequence ID" value="NZ_CM000961.1"/>
</dbReference>
<keyword evidence="1" id="KW-1133">Transmembrane helix</keyword>
<dbReference type="Proteomes" id="UP000004208">
    <property type="component" value="Unassembled WGS sequence"/>
</dbReference>
<gene>
    <name evidence="3" type="ORF">HMPREF0291_10568</name>
</gene>
<dbReference type="OrthoDB" id="3240216at2"/>
<reference evidence="3" key="1">
    <citation type="submission" date="2010-06" db="EMBL/GenBank/DDBJ databases">
        <authorList>
            <person name="Muzny D."/>
            <person name="Qin X."/>
            <person name="Buhay C."/>
            <person name="Dugan-Rocha S."/>
            <person name="Ding Y."/>
            <person name="Chen G."/>
            <person name="Hawes A."/>
            <person name="Holder M."/>
            <person name="Jhangiani S."/>
            <person name="Johnson A."/>
            <person name="Khan Z."/>
            <person name="Li Z."/>
            <person name="Liu W."/>
            <person name="Liu X."/>
            <person name="Perez L."/>
            <person name="Shen H."/>
            <person name="Wang Q."/>
            <person name="Watt J."/>
            <person name="Xi L."/>
            <person name="Xin Y."/>
            <person name="Zhou J."/>
            <person name="Deng J."/>
            <person name="Jiang H."/>
            <person name="Liu Y."/>
            <person name="Qu J."/>
            <person name="Song X.-Z."/>
            <person name="Zhang L."/>
            <person name="Villasana D."/>
            <person name="Johnson A."/>
            <person name="Liu J."/>
            <person name="Liyanage D."/>
            <person name="Lorensuhewa L."/>
            <person name="Robinson T."/>
            <person name="Song A."/>
            <person name="Song B.-B."/>
            <person name="Dinh H."/>
            <person name="Thornton R."/>
            <person name="Coyle M."/>
            <person name="Francisco L."/>
            <person name="Jackson L."/>
            <person name="Javaid M."/>
            <person name="Korchina V."/>
            <person name="Kovar C."/>
            <person name="Mata R."/>
            <person name="Mathew T."/>
            <person name="Ngo R."/>
            <person name="Nguyen L."/>
            <person name="Nguyen N."/>
            <person name="Okwuonu G."/>
            <person name="Ongeri F."/>
            <person name="Pham C."/>
            <person name="Simmons D."/>
            <person name="Wilczek-Boney K."/>
            <person name="Hale W."/>
            <person name="Jakkamsetti A."/>
            <person name="Pham P."/>
            <person name="Ruth R."/>
            <person name="San Lucas F."/>
            <person name="Warren J."/>
            <person name="Zhang J."/>
            <person name="Zhao Z."/>
            <person name="Zhou C."/>
            <person name="Zhu D."/>
            <person name="Lee S."/>
            <person name="Bess C."/>
            <person name="Blankenburg K."/>
            <person name="Forbes L."/>
            <person name="Fu Q."/>
            <person name="Gubbala S."/>
            <person name="Hirani K."/>
            <person name="Jayaseelan J.C."/>
            <person name="Lara F."/>
            <person name="Munidasa M."/>
            <person name="Palculict T."/>
            <person name="Patil S."/>
            <person name="Pu L.-L."/>
            <person name="Saada N."/>
            <person name="Tang L."/>
            <person name="Weissenberger G."/>
            <person name="Zhu Y."/>
            <person name="Hemphill L."/>
            <person name="Shang Y."/>
            <person name="Youmans B."/>
            <person name="Ayvaz T."/>
            <person name="Ross M."/>
            <person name="Santibanez J."/>
            <person name="Aqrawi P."/>
            <person name="Gross S."/>
            <person name="Joshi V."/>
            <person name="Fowler G."/>
            <person name="Nazareth L."/>
            <person name="Reid J."/>
            <person name="Worley K."/>
            <person name="Petrosino J."/>
            <person name="Highlander S."/>
            <person name="Gibbs R."/>
        </authorList>
    </citation>
    <scope>NUCLEOTIDE SEQUENCE [LARGE SCALE GENOMIC DNA]</scope>
    <source>
        <strain evidence="3">ATCC 33030</strain>
    </source>
</reference>
<evidence type="ECO:0000313" key="3">
    <source>
        <dbReference type="EMBL" id="EFK55310.1"/>
    </source>
</evidence>